<accession>A0A8S5TKI7</accession>
<protein>
    <submittedName>
        <fullName evidence="1">Uncharacterized protein</fullName>
    </submittedName>
</protein>
<proteinExistence type="predicted"/>
<sequence length="269" mass="30636">MKNSEIVFLPRWRNGYVMLNGVLTKVNIDMVTAISLEDMSFTYRLRSINDGSIVHLTDPFFFENESLYRQGIPYAVKTPIGVVLNELLRNTPINVRMSGDEVSFHSYVLSDNGAEEVNLTDKLSKIVFDISGYVSYNIPMDGMYKTAKEVFFWNDYIIEDEMGKRVKKAPLKSMSLDVDQNALVTEFKSLCLKMRESGLSFIMDCDSNDLSLVNGRKVTLGSYYEGCESSDGEELHEDAINPMKDICKIVLPIDHFDTSDTHYTYLVKD</sequence>
<dbReference type="EMBL" id="BK032843">
    <property type="protein sequence ID" value="DAF63805.1"/>
    <property type="molecule type" value="Genomic_DNA"/>
</dbReference>
<reference evidence="1" key="1">
    <citation type="journal article" date="2021" name="Proc. Natl. Acad. Sci. U.S.A.">
        <title>A Catalog of Tens of Thousands of Viruses from Human Metagenomes Reveals Hidden Associations with Chronic Diseases.</title>
        <authorList>
            <person name="Tisza M.J."/>
            <person name="Buck C.B."/>
        </authorList>
    </citation>
    <scope>NUCLEOTIDE SEQUENCE</scope>
    <source>
        <strain evidence="1">Ctz6O13</strain>
    </source>
</reference>
<organism evidence="1">
    <name type="scientific">Podoviridae sp. ctz6O13</name>
    <dbReference type="NCBI Taxonomy" id="2827757"/>
    <lineage>
        <taxon>Viruses</taxon>
        <taxon>Duplodnaviria</taxon>
        <taxon>Heunggongvirae</taxon>
        <taxon>Uroviricota</taxon>
        <taxon>Caudoviricetes</taxon>
    </lineage>
</organism>
<evidence type="ECO:0000313" key="1">
    <source>
        <dbReference type="EMBL" id="DAF63805.1"/>
    </source>
</evidence>
<name>A0A8S5TKI7_9CAUD</name>